<accession>A0A5D2SET7</accession>
<keyword evidence="2" id="KW-1185">Reference proteome</keyword>
<name>A0A5D2SET7_GOSMU</name>
<organism evidence="1 2">
    <name type="scientific">Gossypium mustelinum</name>
    <name type="common">Cotton</name>
    <name type="synonym">Gossypium caicoense</name>
    <dbReference type="NCBI Taxonomy" id="34275"/>
    <lineage>
        <taxon>Eukaryota</taxon>
        <taxon>Viridiplantae</taxon>
        <taxon>Streptophyta</taxon>
        <taxon>Embryophyta</taxon>
        <taxon>Tracheophyta</taxon>
        <taxon>Spermatophyta</taxon>
        <taxon>Magnoliopsida</taxon>
        <taxon>eudicotyledons</taxon>
        <taxon>Gunneridae</taxon>
        <taxon>Pentapetalae</taxon>
        <taxon>rosids</taxon>
        <taxon>malvids</taxon>
        <taxon>Malvales</taxon>
        <taxon>Malvaceae</taxon>
        <taxon>Malvoideae</taxon>
        <taxon>Gossypium</taxon>
    </lineage>
</organism>
<dbReference type="Proteomes" id="UP000323597">
    <property type="component" value="Chromosome D12"/>
</dbReference>
<proteinExistence type="predicted"/>
<reference evidence="1 2" key="1">
    <citation type="submission" date="2019-07" db="EMBL/GenBank/DDBJ databases">
        <title>WGS assembly of Gossypium mustelinum.</title>
        <authorList>
            <person name="Chen Z.J."/>
            <person name="Sreedasyam A."/>
            <person name="Ando A."/>
            <person name="Song Q."/>
            <person name="De L."/>
            <person name="Hulse-Kemp A."/>
            <person name="Ding M."/>
            <person name="Ye W."/>
            <person name="Kirkbride R."/>
            <person name="Jenkins J."/>
            <person name="Plott C."/>
            <person name="Lovell J."/>
            <person name="Lin Y.-M."/>
            <person name="Vaughn R."/>
            <person name="Liu B."/>
            <person name="Li W."/>
            <person name="Simpson S."/>
            <person name="Scheffler B."/>
            <person name="Saski C."/>
            <person name="Grover C."/>
            <person name="Hu G."/>
            <person name="Conover J."/>
            <person name="Carlson J."/>
            <person name="Shu S."/>
            <person name="Boston L."/>
            <person name="Williams M."/>
            <person name="Peterson D."/>
            <person name="Mcgee K."/>
            <person name="Jones D."/>
            <person name="Wendel J."/>
            <person name="Stelly D."/>
            <person name="Grimwood J."/>
            <person name="Schmutz J."/>
        </authorList>
    </citation>
    <scope>NUCLEOTIDE SEQUENCE [LARGE SCALE GENOMIC DNA]</scope>
    <source>
        <strain evidence="1">1408120.09</strain>
    </source>
</reference>
<protein>
    <submittedName>
        <fullName evidence="1">Uncharacterized protein</fullName>
    </submittedName>
</protein>
<dbReference type="EMBL" id="CM017660">
    <property type="protein sequence ID" value="TYI51381.1"/>
    <property type="molecule type" value="Genomic_DNA"/>
</dbReference>
<sequence length="74" mass="8574">MNLSAQIHSSIKKNISRKEHSIVELEEKFFDSIQWLESDSEDFFSVNGDFTFSCGNSPKNLKTWKENSLTDTKK</sequence>
<dbReference type="PANTHER" id="PTHR34280">
    <property type="entry name" value="OS01G0920100 PROTEIN"/>
    <property type="match status" value="1"/>
</dbReference>
<dbReference type="InterPro" id="IPR038947">
    <property type="entry name" value="At3g27210-like"/>
</dbReference>
<dbReference type="AlphaFoldDB" id="A0A5D2SET7"/>
<evidence type="ECO:0000313" key="1">
    <source>
        <dbReference type="EMBL" id="TYI51381.1"/>
    </source>
</evidence>
<evidence type="ECO:0000313" key="2">
    <source>
        <dbReference type="Proteomes" id="UP000323597"/>
    </source>
</evidence>
<dbReference type="PANTHER" id="PTHR34280:SF2">
    <property type="entry name" value="OS01G0920100 PROTEIN"/>
    <property type="match status" value="1"/>
</dbReference>
<gene>
    <name evidence="1" type="ORF">E1A91_D12G171900v1</name>
</gene>